<accession>A0A4Y9ETN1</accession>
<dbReference type="GO" id="GO:0006449">
    <property type="term" value="P:regulation of translational termination"/>
    <property type="evidence" value="ECO:0007669"/>
    <property type="project" value="TreeGrafter"/>
</dbReference>
<dbReference type="OrthoDB" id="9783171at2"/>
<sequence length="239" mass="26987">MPLFKINPGLDRAALAATFARDRRVQIRNFLTADAAATIHQVLSQQTPWGLAWNDGNSQTDISPADLAKLSPQQRGAMGQAIAQRVRARGYGFSYQRYPMVTAYANNWDPEGPLHLLVEHINDAPLMDLVREVTAMPDLVKADAQATLFGPGQFLGLHHDAHVAEGWRIAYVMNFTQDWHEDWGGYLNFYDDDGDIITGFRPRFNALNMFAVPQRHNVSFVPSWSQVGRYAITGWFRDR</sequence>
<dbReference type="Gene3D" id="2.60.120.620">
    <property type="entry name" value="q2cbj1_9rhob like domain"/>
    <property type="match status" value="1"/>
</dbReference>
<evidence type="ECO:0000313" key="2">
    <source>
        <dbReference type="EMBL" id="TFU06579.1"/>
    </source>
</evidence>
<dbReference type="PANTHER" id="PTHR12117">
    <property type="entry name" value="HISTONE ACETYLTRANSFERASE COMPLEX"/>
    <property type="match status" value="1"/>
</dbReference>
<dbReference type="GO" id="GO:0005737">
    <property type="term" value="C:cytoplasm"/>
    <property type="evidence" value="ECO:0007669"/>
    <property type="project" value="TreeGrafter"/>
</dbReference>
<dbReference type="GO" id="GO:0031543">
    <property type="term" value="F:peptidyl-proline dioxygenase activity"/>
    <property type="evidence" value="ECO:0007669"/>
    <property type="project" value="TreeGrafter"/>
</dbReference>
<dbReference type="PANTHER" id="PTHR12117:SF0">
    <property type="entry name" value="PROLYL 3-HYDROXYLASE OGFOD1"/>
    <property type="match status" value="1"/>
</dbReference>
<organism evidence="2 3">
    <name type="scientific">Glacieibacterium arshaanense</name>
    <dbReference type="NCBI Taxonomy" id="2511025"/>
    <lineage>
        <taxon>Bacteria</taxon>
        <taxon>Pseudomonadati</taxon>
        <taxon>Pseudomonadota</taxon>
        <taxon>Alphaproteobacteria</taxon>
        <taxon>Sphingomonadales</taxon>
        <taxon>Sphingosinicellaceae</taxon>
        <taxon>Glacieibacterium</taxon>
    </lineage>
</organism>
<dbReference type="InterPro" id="IPR039558">
    <property type="entry name" value="TPA1/OFD1_N"/>
</dbReference>
<dbReference type="AlphaFoldDB" id="A0A4Y9ETN1"/>
<gene>
    <name evidence="2" type="ORF">EUV02_00290</name>
</gene>
<feature type="domain" description="Prolyl 3,4-dihydroxylase TPA1/OFD1 N-terminal" evidence="1">
    <location>
        <begin position="145"/>
        <end position="237"/>
    </location>
</feature>
<protein>
    <recommendedName>
        <fullName evidence="1">Prolyl 3,4-dihydroxylase TPA1/OFD1 N-terminal domain-containing protein</fullName>
    </recommendedName>
</protein>
<keyword evidence="3" id="KW-1185">Reference proteome</keyword>
<dbReference type="EMBL" id="SIHO01000001">
    <property type="protein sequence ID" value="TFU06579.1"/>
    <property type="molecule type" value="Genomic_DNA"/>
</dbReference>
<proteinExistence type="predicted"/>
<reference evidence="2 3" key="1">
    <citation type="submission" date="2019-02" db="EMBL/GenBank/DDBJ databases">
        <title>Polymorphobacter sp. isolated from the lake at the Tibet of China.</title>
        <authorList>
            <person name="Li A."/>
        </authorList>
    </citation>
    <scope>NUCLEOTIDE SEQUENCE [LARGE SCALE GENOMIC DNA]</scope>
    <source>
        <strain evidence="2 3">DJ1R-1</strain>
    </source>
</reference>
<dbReference type="Proteomes" id="UP000297737">
    <property type="component" value="Unassembled WGS sequence"/>
</dbReference>
<dbReference type="Pfam" id="PF13661">
    <property type="entry name" value="2OG-FeII_Oxy_4"/>
    <property type="match status" value="1"/>
</dbReference>
<evidence type="ECO:0000313" key="3">
    <source>
        <dbReference type="Proteomes" id="UP000297737"/>
    </source>
</evidence>
<comment type="caution">
    <text evidence="2">The sequence shown here is derived from an EMBL/GenBank/DDBJ whole genome shotgun (WGS) entry which is preliminary data.</text>
</comment>
<name>A0A4Y9ETN1_9SPHN</name>
<evidence type="ECO:0000259" key="1">
    <source>
        <dbReference type="Pfam" id="PF13661"/>
    </source>
</evidence>
<dbReference type="InterPro" id="IPR051842">
    <property type="entry name" value="uS12_prolyl_hydroxylase"/>
</dbReference>